<sequence length="147" mass="15275">MFPTTGQALDLACGQGLTAVWLARRGMAVWGLDVSAVAIDQARDLARACGVDDRCRFEVVDLDHGLPPGPAVQVIVCNRFRDRRLDAAIIRRLAPGGLLAITALSEVGAAAPGPFRAAAGELTAAFGQLDVITAGEGGGAAWLLARR</sequence>
<dbReference type="InterPro" id="IPR041698">
    <property type="entry name" value="Methyltransf_25"/>
</dbReference>
<evidence type="ECO:0000313" key="2">
    <source>
        <dbReference type="EMBL" id="SRX95273.1"/>
    </source>
</evidence>
<organism evidence="2 3">
    <name type="scientific">Mycobacterium shimoidei</name>
    <dbReference type="NCBI Taxonomy" id="29313"/>
    <lineage>
        <taxon>Bacteria</taxon>
        <taxon>Bacillati</taxon>
        <taxon>Actinomycetota</taxon>
        <taxon>Actinomycetes</taxon>
        <taxon>Mycobacteriales</taxon>
        <taxon>Mycobacteriaceae</taxon>
        <taxon>Mycobacterium</taxon>
    </lineage>
</organism>
<keyword evidence="2" id="KW-0489">Methyltransferase</keyword>
<dbReference type="CDD" id="cd02440">
    <property type="entry name" value="AdoMet_MTases"/>
    <property type="match status" value="1"/>
</dbReference>
<name>A0A375Z259_MYCSH</name>
<dbReference type="SUPFAM" id="SSF53335">
    <property type="entry name" value="S-adenosyl-L-methionine-dependent methyltransferases"/>
    <property type="match status" value="1"/>
</dbReference>
<dbReference type="Gene3D" id="3.40.50.150">
    <property type="entry name" value="Vaccinia Virus protein VP39"/>
    <property type="match status" value="1"/>
</dbReference>
<gene>
    <name evidence="2" type="ORF">MSP7336_03537</name>
</gene>
<reference evidence="2 3" key="1">
    <citation type="submission" date="2018-05" db="EMBL/GenBank/DDBJ databases">
        <authorList>
            <consortium name="IHU Genomes"/>
        </authorList>
    </citation>
    <scope>NUCLEOTIDE SEQUENCE [LARGE SCALE GENOMIC DNA]</scope>
    <source>
        <strain evidence="2 3">P7336</strain>
    </source>
</reference>
<dbReference type="GO" id="GO:0032259">
    <property type="term" value="P:methylation"/>
    <property type="evidence" value="ECO:0007669"/>
    <property type="project" value="UniProtKB-KW"/>
</dbReference>
<accession>A0A375Z259</accession>
<keyword evidence="3" id="KW-1185">Reference proteome</keyword>
<dbReference type="STRING" id="29313.BHQ16_18240"/>
<feature type="domain" description="Methyltransferase" evidence="1">
    <location>
        <begin position="9"/>
        <end position="97"/>
    </location>
</feature>
<dbReference type="Pfam" id="PF13649">
    <property type="entry name" value="Methyltransf_25"/>
    <property type="match status" value="1"/>
</dbReference>
<dbReference type="Proteomes" id="UP000252015">
    <property type="component" value="Unassembled WGS sequence"/>
</dbReference>
<dbReference type="AlphaFoldDB" id="A0A375Z259"/>
<dbReference type="EMBL" id="UEGW01000001">
    <property type="protein sequence ID" value="SRX95273.1"/>
    <property type="molecule type" value="Genomic_DNA"/>
</dbReference>
<dbReference type="GO" id="GO:0008168">
    <property type="term" value="F:methyltransferase activity"/>
    <property type="evidence" value="ECO:0007669"/>
    <property type="project" value="UniProtKB-KW"/>
</dbReference>
<evidence type="ECO:0000313" key="3">
    <source>
        <dbReference type="Proteomes" id="UP000252015"/>
    </source>
</evidence>
<protein>
    <submittedName>
        <fullName evidence="2">Putative methyltransferase [Ilumatobacter coccineus YM16-304]</fullName>
    </submittedName>
</protein>
<dbReference type="InterPro" id="IPR029063">
    <property type="entry name" value="SAM-dependent_MTases_sf"/>
</dbReference>
<proteinExistence type="predicted"/>
<keyword evidence="2" id="KW-0808">Transferase</keyword>
<evidence type="ECO:0000259" key="1">
    <source>
        <dbReference type="Pfam" id="PF13649"/>
    </source>
</evidence>